<evidence type="ECO:0000256" key="2">
    <source>
        <dbReference type="PROSITE-ProRule" id="PRU00703"/>
    </source>
</evidence>
<feature type="domain" description="CBS" evidence="4">
    <location>
        <begin position="176"/>
        <end position="232"/>
    </location>
</feature>
<evidence type="ECO:0000256" key="3">
    <source>
        <dbReference type="SAM" id="MobiDB-lite"/>
    </source>
</evidence>
<dbReference type="PANTHER" id="PTHR43080">
    <property type="entry name" value="CBS DOMAIN-CONTAINING PROTEIN CBSX3, MITOCHONDRIAL"/>
    <property type="match status" value="1"/>
</dbReference>
<dbReference type="InterPro" id="IPR018727">
    <property type="entry name" value="DUF2267"/>
</dbReference>
<dbReference type="CDD" id="cd04622">
    <property type="entry name" value="CBS_pair_HRP1_like"/>
    <property type="match status" value="1"/>
</dbReference>
<dbReference type="InterPro" id="IPR046342">
    <property type="entry name" value="CBS_dom_sf"/>
</dbReference>
<gene>
    <name evidence="5" type="ORF">SAMN05444354_11015</name>
</gene>
<name>A0A1H7UE91_STIAU</name>
<dbReference type="SUPFAM" id="SSF54631">
    <property type="entry name" value="CBS-domain pair"/>
    <property type="match status" value="1"/>
</dbReference>
<sequence>MATQGKDILQGSGLEQGSKHQEPVREGRAQRSESRAAQTYAFFLRDLEAKGLERKLAEQAIQAVLCVMERRLMSDESRHMEAQLPRKVVALVKRCSEHQDLPYEKFGREEFLHRVTAHLGISADEAERISCAVLSTVREHLTPGEAEDVLGQLPFELRTLWFQPDPSSRLRISEVMKKGVEWVEPHETLKAVAEKMRTHNIGPMPVCEGDHVLGIITDRDIVIRAVCQGWDPNTTPVSAAMTHQVESIFMDEDLGEAARRMDAKQIRRLLVMDRQGKLVGILSLKAIAEALGEHTAGRPLKAINRSWQPMH</sequence>
<dbReference type="PANTHER" id="PTHR43080:SF2">
    <property type="entry name" value="CBS DOMAIN-CONTAINING PROTEIN"/>
    <property type="match status" value="1"/>
</dbReference>
<evidence type="ECO:0000313" key="6">
    <source>
        <dbReference type="Proteomes" id="UP000182719"/>
    </source>
</evidence>
<feature type="domain" description="CBS" evidence="4">
    <location>
        <begin position="241"/>
        <end position="300"/>
    </location>
</feature>
<dbReference type="SMART" id="SM00116">
    <property type="entry name" value="CBS"/>
    <property type="match status" value="2"/>
</dbReference>
<dbReference type="RefSeq" id="WP_075007998.1">
    <property type="nucleotide sequence ID" value="NZ_FOAP01000010.1"/>
</dbReference>
<dbReference type="Proteomes" id="UP000182719">
    <property type="component" value="Unassembled WGS sequence"/>
</dbReference>
<evidence type="ECO:0000313" key="5">
    <source>
        <dbReference type="EMBL" id="SEL95333.1"/>
    </source>
</evidence>
<reference evidence="6" key="1">
    <citation type="submission" date="2016-10" db="EMBL/GenBank/DDBJ databases">
        <authorList>
            <person name="Varghese N."/>
            <person name="Submissions S."/>
        </authorList>
    </citation>
    <scope>NUCLEOTIDE SEQUENCE [LARGE SCALE GENOMIC DNA]</scope>
    <source>
        <strain evidence="6">DSM 17044</strain>
    </source>
</reference>
<dbReference type="Pfam" id="PF00571">
    <property type="entry name" value="CBS"/>
    <property type="match status" value="2"/>
</dbReference>
<keyword evidence="1 2" id="KW-0129">CBS domain</keyword>
<evidence type="ECO:0000256" key="1">
    <source>
        <dbReference type="ARBA" id="ARBA00023122"/>
    </source>
</evidence>
<evidence type="ECO:0000259" key="4">
    <source>
        <dbReference type="PROSITE" id="PS51371"/>
    </source>
</evidence>
<dbReference type="InterPro" id="IPR038282">
    <property type="entry name" value="DUF2267_sf"/>
</dbReference>
<dbReference type="InterPro" id="IPR051257">
    <property type="entry name" value="Diverse_CBS-Domain"/>
</dbReference>
<dbReference type="InterPro" id="IPR000644">
    <property type="entry name" value="CBS_dom"/>
</dbReference>
<dbReference type="Pfam" id="PF10025">
    <property type="entry name" value="DUF2267"/>
    <property type="match status" value="1"/>
</dbReference>
<dbReference type="AlphaFoldDB" id="A0A1H7UE91"/>
<keyword evidence="6" id="KW-1185">Reference proteome</keyword>
<dbReference type="OrthoDB" id="5382317at2"/>
<dbReference type="Gene3D" id="1.10.490.110">
    <property type="entry name" value="Uncharacterized conserved protein DUF2267"/>
    <property type="match status" value="1"/>
</dbReference>
<dbReference type="EMBL" id="FOAP01000010">
    <property type="protein sequence ID" value="SEL95333.1"/>
    <property type="molecule type" value="Genomic_DNA"/>
</dbReference>
<feature type="compositionally biased region" description="Basic and acidic residues" evidence="3">
    <location>
        <begin position="17"/>
        <end position="33"/>
    </location>
</feature>
<feature type="region of interest" description="Disordered" evidence="3">
    <location>
        <begin position="1"/>
        <end position="33"/>
    </location>
</feature>
<proteinExistence type="predicted"/>
<dbReference type="Gene3D" id="3.10.580.10">
    <property type="entry name" value="CBS-domain"/>
    <property type="match status" value="1"/>
</dbReference>
<organism evidence="5 6">
    <name type="scientific">Stigmatella aurantiaca</name>
    <dbReference type="NCBI Taxonomy" id="41"/>
    <lineage>
        <taxon>Bacteria</taxon>
        <taxon>Pseudomonadati</taxon>
        <taxon>Myxococcota</taxon>
        <taxon>Myxococcia</taxon>
        <taxon>Myxococcales</taxon>
        <taxon>Cystobacterineae</taxon>
        <taxon>Archangiaceae</taxon>
        <taxon>Stigmatella</taxon>
    </lineage>
</organism>
<protein>
    <submittedName>
        <fullName evidence="5">CBS domain-containing protein</fullName>
    </submittedName>
</protein>
<accession>A0A1H7UE91</accession>
<dbReference type="PROSITE" id="PS51371">
    <property type="entry name" value="CBS"/>
    <property type="match status" value="2"/>
</dbReference>